<comment type="caution">
    <text evidence="1">The sequence shown here is derived from an EMBL/GenBank/DDBJ whole genome shotgun (WGS) entry which is preliminary data.</text>
</comment>
<name>A0A8S9X0V8_APOLU</name>
<evidence type="ECO:0000313" key="2">
    <source>
        <dbReference type="Proteomes" id="UP000466442"/>
    </source>
</evidence>
<keyword evidence="2" id="KW-1185">Reference proteome</keyword>
<organism evidence="1 2">
    <name type="scientific">Apolygus lucorum</name>
    <name type="common">Small green plant bug</name>
    <name type="synonym">Lygocoris lucorum</name>
    <dbReference type="NCBI Taxonomy" id="248454"/>
    <lineage>
        <taxon>Eukaryota</taxon>
        <taxon>Metazoa</taxon>
        <taxon>Ecdysozoa</taxon>
        <taxon>Arthropoda</taxon>
        <taxon>Hexapoda</taxon>
        <taxon>Insecta</taxon>
        <taxon>Pterygota</taxon>
        <taxon>Neoptera</taxon>
        <taxon>Paraneoptera</taxon>
        <taxon>Hemiptera</taxon>
        <taxon>Heteroptera</taxon>
        <taxon>Panheteroptera</taxon>
        <taxon>Cimicomorpha</taxon>
        <taxon>Miridae</taxon>
        <taxon>Mirini</taxon>
        <taxon>Apolygus</taxon>
    </lineage>
</organism>
<accession>A0A8S9X0V8</accession>
<reference evidence="1" key="1">
    <citation type="journal article" date="2021" name="Mol. Ecol. Resour.">
        <title>Apolygus lucorum genome provides insights into omnivorousness and mesophyll feeding.</title>
        <authorList>
            <person name="Liu Y."/>
            <person name="Liu H."/>
            <person name="Wang H."/>
            <person name="Huang T."/>
            <person name="Liu B."/>
            <person name="Yang B."/>
            <person name="Yin L."/>
            <person name="Li B."/>
            <person name="Zhang Y."/>
            <person name="Zhang S."/>
            <person name="Jiang F."/>
            <person name="Zhang X."/>
            <person name="Ren Y."/>
            <person name="Wang B."/>
            <person name="Wang S."/>
            <person name="Lu Y."/>
            <person name="Wu K."/>
            <person name="Fan W."/>
            <person name="Wang G."/>
        </authorList>
    </citation>
    <scope>NUCLEOTIDE SEQUENCE</scope>
    <source>
        <strain evidence="1">12Hb</strain>
    </source>
</reference>
<protein>
    <submittedName>
        <fullName evidence="1">Uncharacterized protein</fullName>
    </submittedName>
</protein>
<dbReference type="EMBL" id="WIXP02000011">
    <property type="protein sequence ID" value="KAF6202810.1"/>
    <property type="molecule type" value="Genomic_DNA"/>
</dbReference>
<gene>
    <name evidence="1" type="ORF">GE061_003213</name>
</gene>
<sequence length="95" mass="10984">MFSRIARSGLRVAQCGENARKFSKKPEMERPVMPPCDVAPAAYKGLRKFKNFWHQNQPPPRLLVCRDHQILHGPKEPVKGPLIWMTTSFTKRRGE</sequence>
<proteinExistence type="predicted"/>
<evidence type="ECO:0000313" key="1">
    <source>
        <dbReference type="EMBL" id="KAF6202810.1"/>
    </source>
</evidence>
<dbReference type="AlphaFoldDB" id="A0A8S9X0V8"/>
<dbReference type="Proteomes" id="UP000466442">
    <property type="component" value="Unassembled WGS sequence"/>
</dbReference>